<organism evidence="1 2">
    <name type="scientific">Lipomyces orientalis</name>
    <dbReference type="NCBI Taxonomy" id="1233043"/>
    <lineage>
        <taxon>Eukaryota</taxon>
        <taxon>Fungi</taxon>
        <taxon>Dikarya</taxon>
        <taxon>Ascomycota</taxon>
        <taxon>Saccharomycotina</taxon>
        <taxon>Lipomycetes</taxon>
        <taxon>Lipomycetales</taxon>
        <taxon>Lipomycetaceae</taxon>
        <taxon>Lipomyces</taxon>
    </lineage>
</organism>
<gene>
    <name evidence="1" type="ORF">V1517DRAFT_305097</name>
</gene>
<keyword evidence="2" id="KW-1185">Reference proteome</keyword>
<proteinExistence type="predicted"/>
<protein>
    <submittedName>
        <fullName evidence="1">Uncharacterized protein</fullName>
    </submittedName>
</protein>
<dbReference type="Proteomes" id="UP001489719">
    <property type="component" value="Unassembled WGS sequence"/>
</dbReference>
<evidence type="ECO:0000313" key="1">
    <source>
        <dbReference type="EMBL" id="KAK9325677.1"/>
    </source>
</evidence>
<name>A0ACC3TYD0_9ASCO</name>
<evidence type="ECO:0000313" key="2">
    <source>
        <dbReference type="Proteomes" id="UP001489719"/>
    </source>
</evidence>
<accession>A0ACC3TYD0</accession>
<reference evidence="2" key="1">
    <citation type="journal article" date="2024" name="Front. Bioeng. Biotechnol.">
        <title>Genome-scale model development and genomic sequencing of the oleaginous clade Lipomyces.</title>
        <authorList>
            <person name="Czajka J.J."/>
            <person name="Han Y."/>
            <person name="Kim J."/>
            <person name="Mondo S.J."/>
            <person name="Hofstad B.A."/>
            <person name="Robles A."/>
            <person name="Haridas S."/>
            <person name="Riley R."/>
            <person name="LaButti K."/>
            <person name="Pangilinan J."/>
            <person name="Andreopoulos W."/>
            <person name="Lipzen A."/>
            <person name="Yan J."/>
            <person name="Wang M."/>
            <person name="Ng V."/>
            <person name="Grigoriev I.V."/>
            <person name="Spatafora J.W."/>
            <person name="Magnuson J.K."/>
            <person name="Baker S.E."/>
            <person name="Pomraning K.R."/>
        </authorList>
    </citation>
    <scope>NUCLEOTIDE SEQUENCE [LARGE SCALE GENOMIC DNA]</scope>
    <source>
        <strain evidence="2">CBS 10300</strain>
    </source>
</reference>
<sequence>MRYGNVLAQYAVPEWQAFSVDYDEFKALIKNCLASGIRADTEPAVYSALSEQYERVRVLLRLLNFFYSLHGSVVAVSSSINVFVRSKAGELDRRIRNCNKALDEITKQDAARTYPMSNAQRQKPVIKIEAEIESIYQNLQALARFVSSHKIAFTKLVKTYNKWSHTTSLSTRFAVLVDSPKSFANRDFTPTIVELSFLYDSIRRYFQSSLRFFSQPSRTSLTNGDLDFEAARTLASGSTAFWVHSDNFVELEVLLLKYLSIMPNESFFRRNLGQNAEYVVESDTRIVYLNSQAVLDNINSQKKLRDEVSRIVADMDVDNAEAVLCTPGGAVLSGKKKYIESIVNSSASPSEMHQLDSIGKSVVFWLQKNAAKPTVTFALKRLRFEQIGSSGPTVWATLDHSIKYKQVLTQTGWMDGGQANEFTTFPYSVLEIRWQGSEPKWLSELKNSHTCYEVPGFSYFAHAVSSLGLSRDQPRWAHSLAEDIHKVPKQKATDRPRLRSRTSSAKSTSNAPSTSSSSNATVEGSSSIETPNENWPTTTTGAPASPKPAAVAPATPMDPRAAKAAQAAARADAVARAAKSRANKAPRRLTIVHDEARYWNEFDHPEEEDGAFYVDAGESQNLLHKLSIDKLANWSTGVWNRVSKKVHSIHDLDSVPPARRQADDQERESLLANAESDLHSPTSSDDHDLEANLQQLDSQRHALLGIHIGDADSVDRALTMFYALSFSMSFILVIILDGIVFGGQFNAASGLYPSYVSMLASVGIVFAEGIALAGLVAFLWRHHMPGFWHQWAVFVAVLAIVSIGVGGILFIFF</sequence>
<comment type="caution">
    <text evidence="1">The sequence shown here is derived from an EMBL/GenBank/DDBJ whole genome shotgun (WGS) entry which is preliminary data.</text>
</comment>
<dbReference type="EMBL" id="MU970039">
    <property type="protein sequence ID" value="KAK9325677.1"/>
    <property type="molecule type" value="Genomic_DNA"/>
</dbReference>